<comment type="caution">
    <text evidence="2">The sequence shown here is derived from an EMBL/GenBank/DDBJ whole genome shotgun (WGS) entry which is preliminary data.</text>
</comment>
<gene>
    <name evidence="2" type="ORF">AAEO60_09050</name>
</gene>
<feature type="transmembrane region" description="Helical" evidence="1">
    <location>
        <begin position="36"/>
        <end position="54"/>
    </location>
</feature>
<evidence type="ECO:0000256" key="1">
    <source>
        <dbReference type="SAM" id="Phobius"/>
    </source>
</evidence>
<accession>A0ABU9IEH7</accession>
<dbReference type="RefSeq" id="WP_341673324.1">
    <property type="nucleotide sequence ID" value="NZ_JBBYHV010000001.1"/>
</dbReference>
<keyword evidence="3" id="KW-1185">Reference proteome</keyword>
<evidence type="ECO:0000313" key="2">
    <source>
        <dbReference type="EMBL" id="MEL1250817.1"/>
    </source>
</evidence>
<name>A0ABU9IEH7_9SPHN</name>
<proteinExistence type="predicted"/>
<organism evidence="2 3">
    <name type="scientific">Aurantiacibacter gilvus</name>
    <dbReference type="NCBI Taxonomy" id="3139141"/>
    <lineage>
        <taxon>Bacteria</taxon>
        <taxon>Pseudomonadati</taxon>
        <taxon>Pseudomonadota</taxon>
        <taxon>Alphaproteobacteria</taxon>
        <taxon>Sphingomonadales</taxon>
        <taxon>Erythrobacteraceae</taxon>
        <taxon>Aurantiacibacter</taxon>
    </lineage>
</organism>
<dbReference type="Proteomes" id="UP001497045">
    <property type="component" value="Unassembled WGS sequence"/>
</dbReference>
<keyword evidence="1" id="KW-0812">Transmembrane</keyword>
<keyword evidence="1" id="KW-1133">Transmembrane helix</keyword>
<reference evidence="2 3" key="1">
    <citation type="submission" date="2024-04" db="EMBL/GenBank/DDBJ databases">
        <title>Aurantiacibacter sp. DGU6 16S ribosomal RNA gene Genome sequencing and assembly.</title>
        <authorList>
            <person name="Park S."/>
        </authorList>
    </citation>
    <scope>NUCLEOTIDE SEQUENCE [LARGE SCALE GENOMIC DNA]</scope>
    <source>
        <strain evidence="2 3">DGU6</strain>
    </source>
</reference>
<keyword evidence="1" id="KW-0472">Membrane</keyword>
<evidence type="ECO:0000313" key="3">
    <source>
        <dbReference type="Proteomes" id="UP001497045"/>
    </source>
</evidence>
<dbReference type="EMBL" id="JBBYHV010000001">
    <property type="protein sequence ID" value="MEL1250817.1"/>
    <property type="molecule type" value="Genomic_DNA"/>
</dbReference>
<protein>
    <submittedName>
        <fullName evidence="2">Uncharacterized protein</fullName>
    </submittedName>
</protein>
<sequence>MLEPMRTPERQFFAAASRDHIPDAAPRGTQTGRMKTSGISFVLCLAIVTAPLFLQHLCEDVWLQAASVVLL</sequence>